<evidence type="ECO:0000313" key="2">
    <source>
        <dbReference type="EMBL" id="KOF72929.1"/>
    </source>
</evidence>
<dbReference type="AlphaFoldDB" id="A0A0L8G7T3"/>
<reference evidence="2" key="1">
    <citation type="submission" date="2015-07" db="EMBL/GenBank/DDBJ databases">
        <title>MeaNS - Measles Nucleotide Surveillance Program.</title>
        <authorList>
            <person name="Tran T."/>
            <person name="Druce J."/>
        </authorList>
    </citation>
    <scope>NUCLEOTIDE SEQUENCE</scope>
    <source>
        <strain evidence="2">UCB-OBI-ISO-001</strain>
        <tissue evidence="2">Gonad</tissue>
    </source>
</reference>
<name>A0A0L8G7T3_OCTBM</name>
<keyword evidence="1" id="KW-0472">Membrane</keyword>
<evidence type="ECO:0000256" key="1">
    <source>
        <dbReference type="SAM" id="Phobius"/>
    </source>
</evidence>
<keyword evidence="1" id="KW-0812">Transmembrane</keyword>
<organism evidence="2">
    <name type="scientific">Octopus bimaculoides</name>
    <name type="common">California two-spotted octopus</name>
    <dbReference type="NCBI Taxonomy" id="37653"/>
    <lineage>
        <taxon>Eukaryota</taxon>
        <taxon>Metazoa</taxon>
        <taxon>Spiralia</taxon>
        <taxon>Lophotrochozoa</taxon>
        <taxon>Mollusca</taxon>
        <taxon>Cephalopoda</taxon>
        <taxon>Coleoidea</taxon>
        <taxon>Octopodiformes</taxon>
        <taxon>Octopoda</taxon>
        <taxon>Incirrata</taxon>
        <taxon>Octopodidae</taxon>
        <taxon>Octopus</taxon>
    </lineage>
</organism>
<feature type="transmembrane region" description="Helical" evidence="1">
    <location>
        <begin position="15"/>
        <end position="37"/>
    </location>
</feature>
<accession>A0A0L8G7T3</accession>
<sequence>MAIHDANHSNMFKHVVTIIYVHVVTIMFIEFLFRILLLSWRELEREVIAFKWDCMPCAKRECRARGKN</sequence>
<gene>
    <name evidence="2" type="ORF">OCBIM_22038648mg</name>
</gene>
<proteinExistence type="predicted"/>
<keyword evidence="1" id="KW-1133">Transmembrane helix</keyword>
<protein>
    <submittedName>
        <fullName evidence="2">Uncharacterized protein</fullName>
    </submittedName>
</protein>
<dbReference type="EMBL" id="KQ423430">
    <property type="protein sequence ID" value="KOF72929.1"/>
    <property type="molecule type" value="Genomic_DNA"/>
</dbReference>